<feature type="binding site" evidence="7">
    <location>
        <position position="40"/>
    </location>
    <ligand>
        <name>Mg(2+)</name>
        <dbReference type="ChEBI" id="CHEBI:18420"/>
    </ligand>
</feature>
<evidence type="ECO:0000256" key="4">
    <source>
        <dbReference type="ARBA" id="ARBA00022755"/>
    </source>
</evidence>
<dbReference type="EC" id="6.3.4.4" evidence="7"/>
<dbReference type="Gene3D" id="3.90.170.10">
    <property type="entry name" value="Adenylosuccinate Synthetase, subunit A, domain 3"/>
    <property type="match status" value="1"/>
</dbReference>
<dbReference type="Gene3D" id="1.10.300.10">
    <property type="entry name" value="Adenylosuccinate Synthetase, subunit A, domain 2"/>
    <property type="match status" value="1"/>
</dbReference>
<feature type="active site" description="Proton acceptor" evidence="7">
    <location>
        <position position="13"/>
    </location>
</feature>
<evidence type="ECO:0000256" key="5">
    <source>
        <dbReference type="ARBA" id="ARBA00022842"/>
    </source>
</evidence>
<dbReference type="GO" id="GO:0044208">
    <property type="term" value="P:'de novo' AMP biosynthetic process"/>
    <property type="evidence" value="ECO:0007669"/>
    <property type="project" value="UniProtKB-UniRule"/>
</dbReference>
<dbReference type="PROSITE" id="PS00513">
    <property type="entry name" value="ADENYLOSUCCIN_SYN_2"/>
    <property type="match status" value="1"/>
</dbReference>
<keyword evidence="7" id="KW-0963">Cytoplasm</keyword>
<gene>
    <name evidence="9" type="ORF">GBAR_LOCUS1018</name>
</gene>
<feature type="binding site" evidence="7">
    <location>
        <position position="222"/>
    </location>
    <ligand>
        <name>IMP</name>
        <dbReference type="ChEBI" id="CHEBI:58053"/>
    </ligand>
</feature>
<comment type="subunit">
    <text evidence="7">Homodimer.</text>
</comment>
<dbReference type="Gene3D" id="3.40.440.10">
    <property type="entry name" value="Adenylosuccinate Synthetase, subunit A, domain 1"/>
    <property type="match status" value="1"/>
</dbReference>
<feature type="binding site" evidence="7">
    <location>
        <position position="310"/>
    </location>
    <ligand>
        <name>GTP</name>
        <dbReference type="ChEBI" id="CHEBI:37565"/>
    </ligand>
</feature>
<comment type="catalytic activity">
    <reaction evidence="7">
        <text>IMP + L-aspartate + GTP = N(6)-(1,2-dicarboxyethyl)-AMP + GDP + phosphate + 2 H(+)</text>
        <dbReference type="Rhea" id="RHEA:15753"/>
        <dbReference type="ChEBI" id="CHEBI:15378"/>
        <dbReference type="ChEBI" id="CHEBI:29991"/>
        <dbReference type="ChEBI" id="CHEBI:37565"/>
        <dbReference type="ChEBI" id="CHEBI:43474"/>
        <dbReference type="ChEBI" id="CHEBI:57567"/>
        <dbReference type="ChEBI" id="CHEBI:58053"/>
        <dbReference type="ChEBI" id="CHEBI:58189"/>
        <dbReference type="EC" id="6.3.4.4"/>
    </reaction>
</comment>
<evidence type="ECO:0000313" key="9">
    <source>
        <dbReference type="EMBL" id="CAI7992497.1"/>
    </source>
</evidence>
<dbReference type="SUPFAM" id="SSF52540">
    <property type="entry name" value="P-loop containing nucleoside triphosphate hydrolases"/>
    <property type="match status" value="1"/>
</dbReference>
<keyword evidence="1 7" id="KW-0436">Ligase</keyword>
<dbReference type="PANTHER" id="PTHR11846:SF0">
    <property type="entry name" value="ADENYLOSUCCINATE SYNTHETASE"/>
    <property type="match status" value="1"/>
</dbReference>
<keyword evidence="4 7" id="KW-0658">Purine biosynthesis</keyword>
<evidence type="ECO:0000256" key="8">
    <source>
        <dbReference type="PROSITE-ProRule" id="PRU10134"/>
    </source>
</evidence>
<feature type="binding site" evidence="7">
    <location>
        <begin position="38"/>
        <end position="41"/>
    </location>
    <ligand>
        <name>IMP</name>
        <dbReference type="ChEBI" id="CHEBI:58053"/>
    </ligand>
</feature>
<dbReference type="GO" id="GO:0000287">
    <property type="term" value="F:magnesium ion binding"/>
    <property type="evidence" value="ECO:0007669"/>
    <property type="project" value="UniProtKB-UniRule"/>
</dbReference>
<reference evidence="9" key="1">
    <citation type="submission" date="2023-03" db="EMBL/GenBank/DDBJ databases">
        <authorList>
            <person name="Steffen K."/>
            <person name="Cardenas P."/>
        </authorList>
    </citation>
    <scope>NUCLEOTIDE SEQUENCE</scope>
</reference>
<comment type="caution">
    <text evidence="7">Lacks conserved residue(s) required for the propagation of feature annotation.</text>
</comment>
<keyword evidence="2 7" id="KW-0479">Metal-binding</keyword>
<keyword evidence="3 7" id="KW-0547">Nucleotide-binding</keyword>
<dbReference type="GO" id="GO:0004019">
    <property type="term" value="F:adenylosuccinate synthase activity"/>
    <property type="evidence" value="ECO:0007669"/>
    <property type="project" value="UniProtKB-UniRule"/>
</dbReference>
<comment type="caution">
    <text evidence="9">The sequence shown here is derived from an EMBL/GenBank/DDBJ whole genome shotgun (WGS) entry which is preliminary data.</text>
</comment>
<dbReference type="Proteomes" id="UP001174909">
    <property type="component" value="Unassembled WGS sequence"/>
</dbReference>
<dbReference type="FunFam" id="1.10.300.10:FF:000001">
    <property type="entry name" value="Adenylosuccinate synthetase"/>
    <property type="match status" value="1"/>
</dbReference>
<feature type="binding site" evidence="7">
    <location>
        <begin position="12"/>
        <end position="18"/>
    </location>
    <ligand>
        <name>GTP</name>
        <dbReference type="ChEBI" id="CHEBI:37565"/>
    </ligand>
</feature>
<dbReference type="GO" id="GO:0005525">
    <property type="term" value="F:GTP binding"/>
    <property type="evidence" value="ECO:0007669"/>
    <property type="project" value="UniProtKB-UniRule"/>
</dbReference>
<dbReference type="InterPro" id="IPR042110">
    <property type="entry name" value="Adenylosuccinate_synth_dom2"/>
</dbReference>
<dbReference type="SMART" id="SM00788">
    <property type="entry name" value="Adenylsucc_synt"/>
    <property type="match status" value="1"/>
</dbReference>
<feature type="binding site" evidence="7">
    <location>
        <position position="237"/>
    </location>
    <ligand>
        <name>IMP</name>
        <dbReference type="ChEBI" id="CHEBI:58053"/>
    </ligand>
</feature>
<feature type="binding site" evidence="7">
    <location>
        <position position="141"/>
    </location>
    <ligand>
        <name>IMP</name>
        <dbReference type="ChEBI" id="CHEBI:58053"/>
        <note>ligand shared between dimeric partners</note>
    </ligand>
</feature>
<comment type="cofactor">
    <cofactor evidence="7">
        <name>Mg(2+)</name>
        <dbReference type="ChEBI" id="CHEBI:18420"/>
    </cofactor>
    <text evidence="7">Binds 1 Mg(2+) ion per subunit.</text>
</comment>
<dbReference type="CDD" id="cd03108">
    <property type="entry name" value="AdSS"/>
    <property type="match status" value="1"/>
</dbReference>
<proteinExistence type="inferred from homology"/>
<dbReference type="PANTHER" id="PTHR11846">
    <property type="entry name" value="ADENYLOSUCCINATE SYNTHETASE"/>
    <property type="match status" value="1"/>
</dbReference>
<dbReference type="GO" id="GO:0046040">
    <property type="term" value="P:IMP metabolic process"/>
    <property type="evidence" value="ECO:0007669"/>
    <property type="project" value="TreeGrafter"/>
</dbReference>
<sequence length="310" mass="32823">MPTTAVLGGLWGDEGKGKIIDFLAADASVIVRFSGGNNAGHTVVNDYGKLVFHLIPCGICYEGTINVIGNGVVVSPDALIEEISMVKERELPGQIAISDRAHLIMPYHVLLDKLEEERRGAAAIGTTGRGIGPAYVDKVARMGVRVGELLDLEELMITLPPIIEFKNELITKIYGGEPLDVDEILGQTKRWANEIGQYIGSADEIVTNALASGENVIMEGAQGALLDIDHGTYPFVTSSSPTIGGALTGTGIGPSSFARIIGVFKAYATRVGAGPFPTEIHVQKATASARWRANSARPQAELGELAGSMR</sequence>
<comment type="function">
    <text evidence="7">Plays an important role in the de novo pathway and in the salvage pathway of purine nucleotide biosynthesis. Catalyzes the first commited step in the biosynthesis of AMP from IMP.</text>
</comment>
<evidence type="ECO:0000313" key="10">
    <source>
        <dbReference type="Proteomes" id="UP001174909"/>
    </source>
</evidence>
<evidence type="ECO:0000256" key="2">
    <source>
        <dbReference type="ARBA" id="ARBA00022723"/>
    </source>
</evidence>
<keyword evidence="6 7" id="KW-0342">GTP-binding</keyword>
<dbReference type="HAMAP" id="MF_00011">
    <property type="entry name" value="Adenylosucc_synth"/>
    <property type="match status" value="1"/>
</dbReference>
<feature type="binding site" evidence="7">
    <location>
        <position position="127"/>
    </location>
    <ligand>
        <name>IMP</name>
        <dbReference type="ChEBI" id="CHEBI:58053"/>
    </ligand>
</feature>
<evidence type="ECO:0000256" key="1">
    <source>
        <dbReference type="ARBA" id="ARBA00022598"/>
    </source>
</evidence>
<dbReference type="AlphaFoldDB" id="A0AA35QUD7"/>
<dbReference type="InterPro" id="IPR033128">
    <property type="entry name" value="Adenylosuccin_syn_Lys_AS"/>
</dbReference>
<protein>
    <recommendedName>
        <fullName evidence="7">Adenylosuccinate synthetase</fullName>
        <shortName evidence="7">AMPSase</shortName>
        <shortName evidence="7">AdSS</shortName>
        <ecNumber evidence="7">6.3.4.4</ecNumber>
    </recommendedName>
    <alternativeName>
        <fullName evidence="7">IMP--aspartate ligase</fullName>
    </alternativeName>
</protein>
<comment type="pathway">
    <text evidence="7">Purine metabolism; AMP biosynthesis via de novo pathway; AMP from IMP: step 1/2.</text>
</comment>
<dbReference type="InterPro" id="IPR027417">
    <property type="entry name" value="P-loop_NTPase"/>
</dbReference>
<evidence type="ECO:0000256" key="6">
    <source>
        <dbReference type="ARBA" id="ARBA00023134"/>
    </source>
</evidence>
<dbReference type="GO" id="GO:0005737">
    <property type="term" value="C:cytoplasm"/>
    <property type="evidence" value="ECO:0007669"/>
    <property type="project" value="UniProtKB-SubCell"/>
</dbReference>
<comment type="subcellular location">
    <subcellularLocation>
        <location evidence="7">Cytoplasm</location>
    </subcellularLocation>
</comment>
<accession>A0AA35QUD7</accession>
<feature type="binding site" evidence="7">
    <location>
        <begin position="13"/>
        <end position="16"/>
    </location>
    <ligand>
        <name>IMP</name>
        <dbReference type="ChEBI" id="CHEBI:58053"/>
    </ligand>
</feature>
<dbReference type="InterPro" id="IPR042111">
    <property type="entry name" value="Adenylosuccinate_synth_dom3"/>
</dbReference>
<evidence type="ECO:0000256" key="3">
    <source>
        <dbReference type="ARBA" id="ARBA00022741"/>
    </source>
</evidence>
<dbReference type="InterPro" id="IPR001114">
    <property type="entry name" value="Adenylosuccinate_synthetase"/>
</dbReference>
<keyword evidence="5 7" id="KW-0460">Magnesium</keyword>
<feature type="binding site" evidence="7">
    <location>
        <begin position="40"/>
        <end position="42"/>
    </location>
    <ligand>
        <name>GTP</name>
        <dbReference type="ChEBI" id="CHEBI:37565"/>
    </ligand>
</feature>
<feature type="binding site" evidence="7">
    <location>
        <position position="13"/>
    </location>
    <ligand>
        <name>Mg(2+)</name>
        <dbReference type="ChEBI" id="CHEBI:18420"/>
    </ligand>
</feature>
<dbReference type="InterPro" id="IPR042109">
    <property type="entry name" value="Adenylosuccinate_synth_dom1"/>
</dbReference>
<feature type="active site" description="Proton donor" evidence="7">
    <location>
        <position position="41"/>
    </location>
</feature>
<feature type="active site" evidence="8">
    <location>
        <position position="138"/>
    </location>
</feature>
<evidence type="ECO:0000256" key="7">
    <source>
        <dbReference type="HAMAP-Rule" id="MF_03125"/>
    </source>
</evidence>
<organism evidence="9 10">
    <name type="scientific">Geodia barretti</name>
    <name type="common">Barrett's horny sponge</name>
    <dbReference type="NCBI Taxonomy" id="519541"/>
    <lineage>
        <taxon>Eukaryota</taxon>
        <taxon>Metazoa</taxon>
        <taxon>Porifera</taxon>
        <taxon>Demospongiae</taxon>
        <taxon>Heteroscleromorpha</taxon>
        <taxon>Tetractinellida</taxon>
        <taxon>Astrophorina</taxon>
        <taxon>Geodiidae</taxon>
        <taxon>Geodia</taxon>
    </lineage>
</organism>
<keyword evidence="10" id="KW-1185">Reference proteome</keyword>
<comment type="similarity">
    <text evidence="7">Belongs to the adenylosuccinate synthetase family.</text>
</comment>
<name>A0AA35QUD7_GEOBA</name>
<dbReference type="EMBL" id="CASHTH010000148">
    <property type="protein sequence ID" value="CAI7992497.1"/>
    <property type="molecule type" value="Genomic_DNA"/>
</dbReference>
<dbReference type="Pfam" id="PF00709">
    <property type="entry name" value="Adenylsucc_synt"/>
    <property type="match status" value="1"/>
</dbReference>